<dbReference type="Pfam" id="PF15979">
    <property type="entry name" value="Glyco_hydro_115"/>
    <property type="match status" value="1"/>
</dbReference>
<evidence type="ECO:0000313" key="2">
    <source>
        <dbReference type="EMBL" id="UJF34848.1"/>
    </source>
</evidence>
<dbReference type="RefSeq" id="WP_235121421.1">
    <property type="nucleotide sequence ID" value="NZ_CP090978.1"/>
</dbReference>
<dbReference type="Gene3D" id="3.30.379.10">
    <property type="entry name" value="Chitobiase/beta-hexosaminidase domain 2-like"/>
    <property type="match status" value="1"/>
</dbReference>
<proteinExistence type="predicted"/>
<gene>
    <name evidence="2" type="ORF">L0M14_06745</name>
</gene>
<dbReference type="SUPFAM" id="SSF55545">
    <property type="entry name" value="beta-N-acetylhexosaminidase-like domain"/>
    <property type="match status" value="1"/>
</dbReference>
<keyword evidence="3" id="KW-1185">Reference proteome</keyword>
<dbReference type="InterPro" id="IPR029018">
    <property type="entry name" value="Hex-like_dom2"/>
</dbReference>
<dbReference type="InterPro" id="IPR042301">
    <property type="entry name" value="GH115_sf"/>
</dbReference>
<name>A0ABY3SLU5_9BACL</name>
<dbReference type="PANTHER" id="PTHR37842:SF2">
    <property type="entry name" value="GYLCOSYL HYDROLASE 115 C-TERMINAL DOMAIN-CONTAINING PROTEIN"/>
    <property type="match status" value="1"/>
</dbReference>
<accession>A0ABY3SLU5</accession>
<dbReference type="InterPro" id="IPR031924">
    <property type="entry name" value="GH115"/>
</dbReference>
<evidence type="ECO:0000313" key="3">
    <source>
        <dbReference type="Proteomes" id="UP001649230"/>
    </source>
</evidence>
<evidence type="ECO:0000256" key="1">
    <source>
        <dbReference type="ARBA" id="ARBA00022801"/>
    </source>
</evidence>
<dbReference type="Gene3D" id="3.20.20.520">
    <property type="entry name" value="Glycosyl hydrolase family 115"/>
    <property type="match status" value="1"/>
</dbReference>
<sequence>MMEANTSKMMQLDGSVYVHISESPTSPVRHAVRMLTRDLQAVLGHESQVCEEAANADIIIRYALAEDSCAEQEESFVIRFDKENGRDRLIVAARDELGLVYGILYVSETYLGIQPFWFWADQAIGQKEIIAIPCENYDSPARKVRFRGWFVNDEVCLIGWKQPYPPSREVWLPVFEALLRCGGNMVIPGTDLPKNGIHFELASEMGLWITHHHAEPLGAEMFLRAYTGRAASYKDEPELFERLWEKAIEKQKHQRVLWVLSFRGQGDKPFWENDPTFDTPEKRGAMISKVIRRQYDMIAEKVENPVYCAALYGEISELYKGGYIDLPDDVIKVWADNGYGKMVSRRHGNLNLRMPALPGADDQGKHGVYYHVTFHDLQASNHLTMFQGSAAFICDELGQAFESGATEYLLVNSGNIRPHVYQLDLVRELWNQGWINPELHLQQFVSSYYGSGQEEIAELYRTYAEASISYGSHSDDLAGEEFYHHPARRIIGHWLQGKCGEPDTGLIWAAGDVPFAEQIRWFGQRCGQGQEAWSSWLERCEDVMNQAAAEYQQRIVDQLKFHGVLHQSGAEGFMWLCRSYEAYSSGQYPQAFVYASQSMWCYQRGLEAMRDSEHGKWERFYSADWLTNIASTVNNVDTLRRFLRMHGDSPDFFLWYKEYLMPETEKYIYLENTHRNPLSDDELAWRLRDYFRTMEQ</sequence>
<keyword evidence="1 2" id="KW-0378">Hydrolase</keyword>
<dbReference type="Proteomes" id="UP001649230">
    <property type="component" value="Chromosome"/>
</dbReference>
<dbReference type="GO" id="GO:0016787">
    <property type="term" value="F:hydrolase activity"/>
    <property type="evidence" value="ECO:0007669"/>
    <property type="project" value="UniProtKB-KW"/>
</dbReference>
<dbReference type="PANTHER" id="PTHR37842">
    <property type="match status" value="1"/>
</dbReference>
<protein>
    <submittedName>
        <fullName evidence="2">Glycosyl hydrolase 115 family protein</fullName>
    </submittedName>
</protein>
<dbReference type="EMBL" id="CP090978">
    <property type="protein sequence ID" value="UJF34848.1"/>
    <property type="molecule type" value="Genomic_DNA"/>
</dbReference>
<organism evidence="2 3">
    <name type="scientific">Paenibacillus hexagrammi</name>
    <dbReference type="NCBI Taxonomy" id="2908839"/>
    <lineage>
        <taxon>Bacteria</taxon>
        <taxon>Bacillati</taxon>
        <taxon>Bacillota</taxon>
        <taxon>Bacilli</taxon>
        <taxon>Bacillales</taxon>
        <taxon>Paenibacillaceae</taxon>
        <taxon>Paenibacillus</taxon>
    </lineage>
</organism>
<reference evidence="2 3" key="1">
    <citation type="journal article" date="2024" name="Int. J. Syst. Evol. Microbiol.">
        <title>Paenibacillus hexagrammi sp. nov., a novel bacterium isolated from the gut content of Hexagrammos agrammus.</title>
        <authorList>
            <person name="Jung H.K."/>
            <person name="Kim D.G."/>
            <person name="Zin H."/>
            <person name="Park J."/>
            <person name="Jung H."/>
            <person name="Kim Y.O."/>
            <person name="Kong H.J."/>
            <person name="Kim J.W."/>
            <person name="Kim Y.S."/>
        </authorList>
    </citation>
    <scope>NUCLEOTIDE SEQUENCE [LARGE SCALE GENOMIC DNA]</scope>
    <source>
        <strain evidence="2 3">YPD9-1</strain>
    </source>
</reference>